<dbReference type="InterPro" id="IPR036361">
    <property type="entry name" value="SAP_dom_sf"/>
</dbReference>
<gene>
    <name evidence="2" type="ORF">I9W95_13455</name>
</gene>
<dbReference type="Proteomes" id="UP000714380">
    <property type="component" value="Unassembled WGS sequence"/>
</dbReference>
<feature type="compositionally biased region" description="Polar residues" evidence="1">
    <location>
        <begin position="90"/>
        <end position="105"/>
    </location>
</feature>
<dbReference type="Pfam" id="PF09905">
    <property type="entry name" value="VF530"/>
    <property type="match status" value="1"/>
</dbReference>
<proteinExistence type="predicted"/>
<dbReference type="InterPro" id="IPR018668">
    <property type="entry name" value="DNA-binding_VF530-like"/>
</dbReference>
<protein>
    <submittedName>
        <fullName evidence="2">DUF2132 domain-containing protein</fullName>
    </submittedName>
</protein>
<reference evidence="2 3" key="1">
    <citation type="submission" date="2020-12" db="EMBL/GenBank/DDBJ databases">
        <title>Novel Thalassolituus-related marine hydrocarbonoclastic bacteria mediated algae-derived hydrocarbons mineralization in twilight zone of the northern South China Sea.</title>
        <authorList>
            <person name="Dong C."/>
        </authorList>
    </citation>
    <scope>NUCLEOTIDE SEQUENCE [LARGE SCALE GENOMIC DNA]</scope>
    <source>
        <strain evidence="2 3">IMCC1826</strain>
    </source>
</reference>
<keyword evidence="3" id="KW-1185">Reference proteome</keyword>
<evidence type="ECO:0000313" key="2">
    <source>
        <dbReference type="EMBL" id="MCA6064615.1"/>
    </source>
</evidence>
<sequence>MTHKPGTDPLHGVTLEQLLNQLVDEFGWQTLSDMVRINCFRSNPSIRSSLTFLRRTPWARSEVEGIFIAFKQGKSLSDIKAELRQKNRRPGNNNSAGQKPAQQQQKRNKPAGDPWAAARQKDQQ</sequence>
<evidence type="ECO:0000256" key="1">
    <source>
        <dbReference type="SAM" id="MobiDB-lite"/>
    </source>
</evidence>
<feature type="region of interest" description="Disordered" evidence="1">
    <location>
        <begin position="84"/>
        <end position="124"/>
    </location>
</feature>
<dbReference type="Gene3D" id="1.10.720.30">
    <property type="entry name" value="SAP domain"/>
    <property type="match status" value="1"/>
</dbReference>
<dbReference type="RefSeq" id="WP_404818755.1">
    <property type="nucleotide sequence ID" value="NZ_JAEDAH010000088.1"/>
</dbReference>
<dbReference type="EMBL" id="JAEDAH010000088">
    <property type="protein sequence ID" value="MCA6064615.1"/>
    <property type="molecule type" value="Genomic_DNA"/>
</dbReference>
<accession>A0ABS7ZSM4</accession>
<comment type="caution">
    <text evidence="2">The sequence shown here is derived from an EMBL/GenBank/DDBJ whole genome shotgun (WGS) entry which is preliminary data.</text>
</comment>
<organism evidence="2 3">
    <name type="scientific">Thalassolituus marinus</name>
    <dbReference type="NCBI Taxonomy" id="671053"/>
    <lineage>
        <taxon>Bacteria</taxon>
        <taxon>Pseudomonadati</taxon>
        <taxon>Pseudomonadota</taxon>
        <taxon>Gammaproteobacteria</taxon>
        <taxon>Oceanospirillales</taxon>
        <taxon>Oceanospirillaceae</taxon>
        <taxon>Thalassolituus</taxon>
    </lineage>
</organism>
<evidence type="ECO:0000313" key="3">
    <source>
        <dbReference type="Proteomes" id="UP000714380"/>
    </source>
</evidence>
<name>A0ABS7ZSM4_9GAMM</name>